<dbReference type="eggNOG" id="ENOG5030I7A">
    <property type="taxonomic scope" value="Bacteria"/>
</dbReference>
<evidence type="ECO:0000313" key="1">
    <source>
        <dbReference type="EMBL" id="ABW66709.1"/>
    </source>
</evidence>
<sequence length="266" mass="29724">MSEKNLIKSEILTAPDYYFAAQQKTLEARIKEIKIPQEEEAGIVAEKAAKTVRDKLLGLFKVGELISEILNWNESVDADLREAKKEFLLAQYVQASENNEIAISQLRDFLSSPQGNTLFNKIIRILDDSPPDLELANHLSSALQHIVSSDFIKLFEAHRYALAQIERLTAQALTILSDYRAWPQVKLGSFNASGSRVTSDWLMEFTGAYAQTKQISDTAMENRVRHSVNELISARFIEAHLVGEGGIAKCVVTEVGQTLLPYVNNA</sequence>
<dbReference type="AlphaFoldDB" id="A8ZW00"/>
<protein>
    <submittedName>
        <fullName evidence="1">Uncharacterized protein</fullName>
    </submittedName>
</protein>
<dbReference type="Proteomes" id="UP000008561">
    <property type="component" value="Chromosome"/>
</dbReference>
<gene>
    <name evidence="1" type="ordered locus">Dole_0899</name>
</gene>
<dbReference type="STRING" id="96561.Dole_0899"/>
<dbReference type="EMBL" id="CP000859">
    <property type="protein sequence ID" value="ABW66709.1"/>
    <property type="molecule type" value="Genomic_DNA"/>
</dbReference>
<dbReference type="OrthoDB" id="2452454at2"/>
<reference evidence="1 2" key="1">
    <citation type="submission" date="2007-10" db="EMBL/GenBank/DDBJ databases">
        <title>Complete sequence of Desulfococcus oleovorans Hxd3.</title>
        <authorList>
            <consortium name="US DOE Joint Genome Institute"/>
            <person name="Copeland A."/>
            <person name="Lucas S."/>
            <person name="Lapidus A."/>
            <person name="Barry K."/>
            <person name="Glavina del Rio T."/>
            <person name="Dalin E."/>
            <person name="Tice H."/>
            <person name="Pitluck S."/>
            <person name="Kiss H."/>
            <person name="Brettin T."/>
            <person name="Bruce D."/>
            <person name="Detter J.C."/>
            <person name="Han C."/>
            <person name="Schmutz J."/>
            <person name="Larimer F."/>
            <person name="Land M."/>
            <person name="Hauser L."/>
            <person name="Kyrpides N."/>
            <person name="Kim E."/>
            <person name="Wawrik B."/>
            <person name="Richardson P."/>
        </authorList>
    </citation>
    <scope>NUCLEOTIDE SEQUENCE [LARGE SCALE GENOMIC DNA]</scope>
    <source>
        <strain evidence="2">DSM 6200 / JCM 39069 / Hxd3</strain>
    </source>
</reference>
<name>A8ZW00_DESOH</name>
<dbReference type="HOGENOM" id="CLU_1048203_0_0_7"/>
<keyword evidence="2" id="KW-1185">Reference proteome</keyword>
<evidence type="ECO:0000313" key="2">
    <source>
        <dbReference type="Proteomes" id="UP000008561"/>
    </source>
</evidence>
<dbReference type="RefSeq" id="WP_012174327.1">
    <property type="nucleotide sequence ID" value="NC_009943.1"/>
</dbReference>
<proteinExistence type="predicted"/>
<accession>A8ZW00</accession>
<organism evidence="1 2">
    <name type="scientific">Desulfosudis oleivorans (strain DSM 6200 / JCM 39069 / Hxd3)</name>
    <name type="common">Desulfococcus oleovorans</name>
    <dbReference type="NCBI Taxonomy" id="96561"/>
    <lineage>
        <taxon>Bacteria</taxon>
        <taxon>Pseudomonadati</taxon>
        <taxon>Thermodesulfobacteriota</taxon>
        <taxon>Desulfobacteria</taxon>
        <taxon>Desulfobacterales</taxon>
        <taxon>Desulfosudaceae</taxon>
        <taxon>Desulfosudis</taxon>
    </lineage>
</organism>
<dbReference type="KEGG" id="dol:Dole_0899"/>